<evidence type="ECO:0008006" key="8">
    <source>
        <dbReference type="Google" id="ProtNLM"/>
    </source>
</evidence>
<dbReference type="InterPro" id="IPR041679">
    <property type="entry name" value="DNA2/NAM7-like_C"/>
</dbReference>
<dbReference type="GO" id="GO:0043139">
    <property type="term" value="F:5'-3' DNA helicase activity"/>
    <property type="evidence" value="ECO:0007669"/>
    <property type="project" value="TreeGrafter"/>
</dbReference>
<organism evidence="7">
    <name type="scientific">bioreactor metagenome</name>
    <dbReference type="NCBI Taxonomy" id="1076179"/>
    <lineage>
        <taxon>unclassified sequences</taxon>
        <taxon>metagenomes</taxon>
        <taxon>ecological metagenomes</taxon>
    </lineage>
</organism>
<evidence type="ECO:0000256" key="1">
    <source>
        <dbReference type="ARBA" id="ARBA00022741"/>
    </source>
</evidence>
<dbReference type="GO" id="GO:0005524">
    <property type="term" value="F:ATP binding"/>
    <property type="evidence" value="ECO:0007669"/>
    <property type="project" value="UniProtKB-KW"/>
</dbReference>
<evidence type="ECO:0000259" key="6">
    <source>
        <dbReference type="Pfam" id="PF13087"/>
    </source>
</evidence>
<gene>
    <name evidence="7" type="ORF">SDC9_151864</name>
</gene>
<dbReference type="InterPro" id="IPR024402">
    <property type="entry name" value="DUF2726"/>
</dbReference>
<evidence type="ECO:0000313" key="7">
    <source>
        <dbReference type="EMBL" id="MPN04620.1"/>
    </source>
</evidence>
<dbReference type="Gene3D" id="3.40.960.10">
    <property type="entry name" value="VSR Endonuclease"/>
    <property type="match status" value="1"/>
</dbReference>
<comment type="caution">
    <text evidence="7">The sequence shown here is derived from an EMBL/GenBank/DDBJ whole genome shotgun (WGS) entry which is preliminary data.</text>
</comment>
<feature type="domain" description="DUF2726" evidence="5">
    <location>
        <begin position="180"/>
        <end position="301"/>
    </location>
</feature>
<evidence type="ECO:0000256" key="2">
    <source>
        <dbReference type="ARBA" id="ARBA00022801"/>
    </source>
</evidence>
<keyword evidence="1" id="KW-0547">Nucleotide-binding</keyword>
<dbReference type="PANTHER" id="PTHR43788:SF8">
    <property type="entry name" value="DNA-BINDING PROTEIN SMUBP-2"/>
    <property type="match status" value="1"/>
</dbReference>
<dbReference type="AlphaFoldDB" id="A0A645ET73"/>
<accession>A0A645ET73</accession>
<name>A0A645ET73_9ZZZZ</name>
<dbReference type="EMBL" id="VSSQ01050534">
    <property type="protein sequence ID" value="MPN04620.1"/>
    <property type="molecule type" value="Genomic_DNA"/>
</dbReference>
<dbReference type="GO" id="GO:0016787">
    <property type="term" value="F:hydrolase activity"/>
    <property type="evidence" value="ECO:0007669"/>
    <property type="project" value="UniProtKB-KW"/>
</dbReference>
<reference evidence="7" key="1">
    <citation type="submission" date="2019-08" db="EMBL/GenBank/DDBJ databases">
        <authorList>
            <person name="Kucharzyk K."/>
            <person name="Murdoch R.W."/>
            <person name="Higgins S."/>
            <person name="Loffler F."/>
        </authorList>
    </citation>
    <scope>NUCLEOTIDE SEQUENCE</scope>
</reference>
<dbReference type="Pfam" id="PF10881">
    <property type="entry name" value="DUF2726"/>
    <property type="match status" value="1"/>
</dbReference>
<evidence type="ECO:0000259" key="5">
    <source>
        <dbReference type="Pfam" id="PF10881"/>
    </source>
</evidence>
<keyword evidence="2" id="KW-0378">Hydrolase</keyword>
<keyword evidence="4" id="KW-0067">ATP-binding</keyword>
<dbReference type="PANTHER" id="PTHR43788">
    <property type="entry name" value="DNA2/NAM7 HELICASE FAMILY MEMBER"/>
    <property type="match status" value="1"/>
</dbReference>
<protein>
    <recommendedName>
        <fullName evidence="8">DNA2/NAM7 helicase-like C-terminal domain-containing protein</fullName>
    </recommendedName>
</protein>
<dbReference type="InterPro" id="IPR047187">
    <property type="entry name" value="SF1_C_Upf1"/>
</dbReference>
<dbReference type="Pfam" id="PF13087">
    <property type="entry name" value="AAA_12"/>
    <property type="match status" value="1"/>
</dbReference>
<dbReference type="Gene3D" id="3.40.50.300">
    <property type="entry name" value="P-loop containing nucleotide triphosphate hydrolases"/>
    <property type="match status" value="1"/>
</dbReference>
<feature type="domain" description="DNA2/NAM7 helicase-like C-terminal" evidence="6">
    <location>
        <begin position="18"/>
        <end position="121"/>
    </location>
</feature>
<dbReference type="SUPFAM" id="SSF52540">
    <property type="entry name" value="P-loop containing nucleoside triphosphate hydrolases"/>
    <property type="match status" value="1"/>
</dbReference>
<evidence type="ECO:0000256" key="4">
    <source>
        <dbReference type="ARBA" id="ARBA00022840"/>
    </source>
</evidence>
<dbReference type="CDD" id="cd18808">
    <property type="entry name" value="SF1_C_Upf1"/>
    <property type="match status" value="1"/>
</dbReference>
<dbReference type="InterPro" id="IPR027417">
    <property type="entry name" value="P-loop_NTPase"/>
</dbReference>
<sequence>MTQDTPENDVMSVAKTAKGNHEREHMNQRQIDVLMQEVLPAIHCAPSEIGIIAPYNNQVNAIRSVLSESGIDVATVHKFQGREKDAIILTTVDNEVTDFSDDPYLLNVAVSRAKQELCLVVSGNEQPAASNLADLINYIEYNNFSVKDSTIYSVFDYLYKQYTESRMEYLKKHERISEYDSENLMYALIKDVLKENNYPTLDVVCHQPLNMLIRDPNLLNDEECHYAMNSATHLDFLIYNKLSKKPVLAIEVDGFHYHKNGTRQAERDQIKNRILDLYHIPLLRFATNGSGEKAKLVTKLQEIMS</sequence>
<proteinExistence type="predicted"/>
<evidence type="ECO:0000256" key="3">
    <source>
        <dbReference type="ARBA" id="ARBA00022806"/>
    </source>
</evidence>
<keyword evidence="3" id="KW-0347">Helicase</keyword>
<dbReference type="InterPro" id="IPR050534">
    <property type="entry name" value="Coronavir_polyprotein_1ab"/>
</dbReference>